<dbReference type="SUPFAM" id="SSF52016">
    <property type="entry name" value="LeuD/IlvD-like"/>
    <property type="match status" value="1"/>
</dbReference>
<keyword evidence="9 12" id="KW-0456">Lyase</keyword>
<dbReference type="InterPro" id="IPR050075">
    <property type="entry name" value="LeuD"/>
</dbReference>
<dbReference type="Proteomes" id="UP000578036">
    <property type="component" value="Unassembled WGS sequence"/>
</dbReference>
<comment type="similarity">
    <text evidence="4">Belongs to the LeuD family. LeuD type 1 subfamily.</text>
</comment>
<dbReference type="EMBL" id="JACHWF010000006">
    <property type="protein sequence ID" value="MBB3009978.1"/>
    <property type="molecule type" value="Genomic_DNA"/>
</dbReference>
<dbReference type="UniPathway" id="UPA00048">
    <property type="reaction ID" value="UER00071"/>
</dbReference>
<evidence type="ECO:0000259" key="11">
    <source>
        <dbReference type="Pfam" id="PF00694"/>
    </source>
</evidence>
<evidence type="ECO:0000256" key="3">
    <source>
        <dbReference type="ARBA" id="ARBA00004729"/>
    </source>
</evidence>
<sequence>MQPFTTVIGAAIPLMRANVDTDVIIRIERLTEQPPDALGHYAFEALRYRSDGSEDPGCILNDPVFRGAPVLLAGRNFGCGSSREGAVVALKGMGVRCVIAPSYGDIFYNNCFQNGLLPVALPPEKIEALAAQCAHGAPVRVDLEALRIIAPDGSAIPFELASMRREGLLHGLDDIGLTLKDDEIIRAWQAKDRERRGWAWIVEGR</sequence>
<proteinExistence type="inferred from homology"/>
<name>A0A7W4VE68_9BURK</name>
<gene>
    <name evidence="12" type="ORF">FHX61_004654</name>
</gene>
<protein>
    <recommendedName>
        <fullName evidence="6">3-isopropylmalate dehydratase</fullName>
        <ecNumber evidence="6">4.2.1.33</ecNumber>
    </recommendedName>
</protein>
<dbReference type="AlphaFoldDB" id="A0A7W4VE68"/>
<feature type="domain" description="Aconitase A/isopropylmalate dehydratase small subunit swivel" evidence="11">
    <location>
        <begin position="1"/>
        <end position="123"/>
    </location>
</feature>
<comment type="subunit">
    <text evidence="5">Heterodimer of LeuC and LeuD.</text>
</comment>
<evidence type="ECO:0000313" key="13">
    <source>
        <dbReference type="Proteomes" id="UP000578036"/>
    </source>
</evidence>
<evidence type="ECO:0000313" key="12">
    <source>
        <dbReference type="EMBL" id="MBB3009978.1"/>
    </source>
</evidence>
<evidence type="ECO:0000256" key="2">
    <source>
        <dbReference type="ARBA" id="ARBA00002695"/>
    </source>
</evidence>
<dbReference type="InterPro" id="IPR000573">
    <property type="entry name" value="AconitaseA/IPMdHydase_ssu_swvl"/>
</dbReference>
<comment type="catalytic activity">
    <reaction evidence="1">
        <text>(2R,3S)-3-isopropylmalate = (2S)-2-isopropylmalate</text>
        <dbReference type="Rhea" id="RHEA:32287"/>
        <dbReference type="ChEBI" id="CHEBI:1178"/>
        <dbReference type="ChEBI" id="CHEBI:35121"/>
        <dbReference type="EC" id="4.2.1.33"/>
    </reaction>
</comment>
<dbReference type="EC" id="4.2.1.33" evidence="6"/>
<dbReference type="Pfam" id="PF00694">
    <property type="entry name" value="Aconitase_C"/>
    <property type="match status" value="1"/>
</dbReference>
<evidence type="ECO:0000256" key="4">
    <source>
        <dbReference type="ARBA" id="ARBA00009845"/>
    </source>
</evidence>
<dbReference type="PANTHER" id="PTHR43345:SF5">
    <property type="entry name" value="3-ISOPROPYLMALATE DEHYDRATASE SMALL SUBUNIT"/>
    <property type="match status" value="1"/>
</dbReference>
<accession>A0A7W4VE68</accession>
<comment type="function">
    <text evidence="2">Catalyzes the isomerization between 2-isopropylmalate and 3-isopropylmalate, via the formation of 2-isopropylmaleate.</text>
</comment>
<dbReference type="RefSeq" id="WP_183300319.1">
    <property type="nucleotide sequence ID" value="NZ_JACHWF010000006.1"/>
</dbReference>
<evidence type="ECO:0000256" key="10">
    <source>
        <dbReference type="ARBA" id="ARBA00023304"/>
    </source>
</evidence>
<dbReference type="Gene3D" id="3.20.19.10">
    <property type="entry name" value="Aconitase, domain 4"/>
    <property type="match status" value="1"/>
</dbReference>
<dbReference type="GO" id="GO:0009316">
    <property type="term" value="C:3-isopropylmalate dehydratase complex"/>
    <property type="evidence" value="ECO:0007669"/>
    <property type="project" value="InterPro"/>
</dbReference>
<dbReference type="NCBIfam" id="TIGR00171">
    <property type="entry name" value="leuD"/>
    <property type="match status" value="1"/>
</dbReference>
<organism evidence="12 13">
    <name type="scientific">Cupriavidus alkaliphilus</name>
    <dbReference type="NCBI Taxonomy" id="942866"/>
    <lineage>
        <taxon>Bacteria</taxon>
        <taxon>Pseudomonadati</taxon>
        <taxon>Pseudomonadota</taxon>
        <taxon>Betaproteobacteria</taxon>
        <taxon>Burkholderiales</taxon>
        <taxon>Burkholderiaceae</taxon>
        <taxon>Cupriavidus</taxon>
    </lineage>
</organism>
<dbReference type="InterPro" id="IPR004431">
    <property type="entry name" value="3-IsopropMal_deHydase_ssu"/>
</dbReference>
<evidence type="ECO:0000256" key="7">
    <source>
        <dbReference type="ARBA" id="ARBA00022430"/>
    </source>
</evidence>
<keyword evidence="10" id="KW-0100">Branched-chain amino acid biosynthesis</keyword>
<evidence type="ECO:0000256" key="5">
    <source>
        <dbReference type="ARBA" id="ARBA00011271"/>
    </source>
</evidence>
<keyword evidence="13" id="KW-1185">Reference proteome</keyword>
<dbReference type="CDD" id="cd01577">
    <property type="entry name" value="IPMI_Swivel"/>
    <property type="match status" value="1"/>
</dbReference>
<dbReference type="InterPro" id="IPR033940">
    <property type="entry name" value="IPMI_Swivel"/>
</dbReference>
<keyword evidence="8" id="KW-0028">Amino-acid biosynthesis</keyword>
<reference evidence="12 13" key="1">
    <citation type="submission" date="2020-08" db="EMBL/GenBank/DDBJ databases">
        <title>Genomic Encyclopedia of Type Strains, Phase IV (KMG-V): Genome sequencing to study the core and pangenomes of soil and plant-associated prokaryotes.</title>
        <authorList>
            <person name="Whitman W."/>
        </authorList>
    </citation>
    <scope>NUCLEOTIDE SEQUENCE [LARGE SCALE GENOMIC DNA]</scope>
    <source>
        <strain evidence="12 13">SLV-2362</strain>
    </source>
</reference>
<comment type="caution">
    <text evidence="12">The sequence shown here is derived from an EMBL/GenBank/DDBJ whole genome shotgun (WGS) entry which is preliminary data.</text>
</comment>
<evidence type="ECO:0000256" key="1">
    <source>
        <dbReference type="ARBA" id="ARBA00000491"/>
    </source>
</evidence>
<dbReference type="GO" id="GO:0003861">
    <property type="term" value="F:3-isopropylmalate dehydratase activity"/>
    <property type="evidence" value="ECO:0007669"/>
    <property type="project" value="UniProtKB-EC"/>
</dbReference>
<dbReference type="GO" id="GO:0009098">
    <property type="term" value="P:L-leucine biosynthetic process"/>
    <property type="evidence" value="ECO:0007669"/>
    <property type="project" value="UniProtKB-UniPathway"/>
</dbReference>
<dbReference type="NCBIfam" id="NF002458">
    <property type="entry name" value="PRK01641.1"/>
    <property type="match status" value="1"/>
</dbReference>
<comment type="pathway">
    <text evidence="3">Amino-acid biosynthesis; L-leucine biosynthesis; L-leucine from 3-methyl-2-oxobutanoate: step 2/4.</text>
</comment>
<evidence type="ECO:0000256" key="8">
    <source>
        <dbReference type="ARBA" id="ARBA00022605"/>
    </source>
</evidence>
<evidence type="ECO:0000256" key="9">
    <source>
        <dbReference type="ARBA" id="ARBA00023239"/>
    </source>
</evidence>
<dbReference type="InterPro" id="IPR015928">
    <property type="entry name" value="Aconitase/3IPM_dehydase_swvl"/>
</dbReference>
<dbReference type="PANTHER" id="PTHR43345">
    <property type="entry name" value="3-ISOPROPYLMALATE DEHYDRATASE SMALL SUBUNIT 2-RELATED-RELATED"/>
    <property type="match status" value="1"/>
</dbReference>
<keyword evidence="7" id="KW-0432">Leucine biosynthesis</keyword>
<evidence type="ECO:0000256" key="6">
    <source>
        <dbReference type="ARBA" id="ARBA00011998"/>
    </source>
</evidence>